<dbReference type="InterPro" id="IPR008274">
    <property type="entry name" value="AldOxase/xan_DH_MoCoBD1"/>
</dbReference>
<dbReference type="PANTHER" id="PTHR47495">
    <property type="entry name" value="ALDEHYDE DEHYDROGENASE"/>
    <property type="match status" value="1"/>
</dbReference>
<dbReference type="Proteomes" id="UP000031408">
    <property type="component" value="Unassembled WGS sequence"/>
</dbReference>
<dbReference type="STRING" id="1349421.OI18_05845"/>
<dbReference type="InterPro" id="IPR012368">
    <property type="entry name" value="OxRdtase_Mopterin-bd_su_IorB"/>
</dbReference>
<evidence type="ECO:0000313" key="3">
    <source>
        <dbReference type="Proteomes" id="UP000031408"/>
    </source>
</evidence>
<dbReference type="Pfam" id="PF20256">
    <property type="entry name" value="MoCoBD_2"/>
    <property type="match status" value="2"/>
</dbReference>
<dbReference type="EMBL" id="JSVC01000006">
    <property type="protein sequence ID" value="KIC95414.1"/>
    <property type="molecule type" value="Genomic_DNA"/>
</dbReference>
<dbReference type="InterPro" id="IPR006311">
    <property type="entry name" value="TAT_signal"/>
</dbReference>
<dbReference type="RefSeq" id="WP_039138003.1">
    <property type="nucleotide sequence ID" value="NZ_JSVC01000006.1"/>
</dbReference>
<dbReference type="InterPro" id="IPR000674">
    <property type="entry name" value="Ald_Oxase/Xan_DH_a/b"/>
</dbReference>
<sequence length="725" mass="78680">MSTNIDNSRREFLRMTSLTAGGFLLGFNWLGNELKAAPVAINAALAGDVGFNSYISISADGIVTLFSPNPELGQNIMTSFPMIVAEELDADWSKVKVVQAALDTTKFERQLTGGSGAVPHSWMRLRKAGATARAMLVEAAAKRWNVPAGECIAENGFVIHAASGKKLGYGELAAEAATVPVPADVKLKDRKDFKLIGTAVRNVENQKIHTGKPLFGLDFYREGMMHAMIQRPTAFGLKLKSVDSAAAKAMPGIIDVVTFGNNVAVVGKSTWEVMKARKVLKVEYEKDGALESSADHDKLFHDLLDNGKATVQRKNGDVEAAFKNAAKIIKSEYQCPFLAHSPMEPMNFFAHVRADGVELVGPSQTPASARTAVSKLLNIAEDKITLQLTRLGGGFGRRLKFDYVTEAAELSSIIKAPVKVTWSKEDDMTGGSYRPAVRYRFEAALDSNGNMTGYRLRGVGINSGNPTRQDNFPSGAVDNLLIESVEHVSPITTGAWRAPITNFLAFAEQSFLDEVAQAAGKDPVEFRLNLLQKARTSPAGEIKYDIGRMEGVIKMAADKAGWGTKKGVYQGFSVYFSHRSYVAQVCEVAMEKGKPAVKKIYAVADCGEVVNLSGARQQVMGGVVDGYGHAMFGKLTFKDGETEQKNYNTYRLIRMKEIPEVEPYFVDNGIEPTGLGEPALPPTGGAVANAIFKATGRRIKNQPFNDDELFGGKRVKSTLKKERPG</sequence>
<dbReference type="InterPro" id="IPR046867">
    <property type="entry name" value="AldOxase/xan_DH_MoCoBD2"/>
</dbReference>
<dbReference type="InterPro" id="IPR052516">
    <property type="entry name" value="N-heterocyclic_Hydroxylase"/>
</dbReference>
<accession>A0A0C1IY35</accession>
<dbReference type="SUPFAM" id="SSF56003">
    <property type="entry name" value="Molybdenum cofactor-binding domain"/>
    <property type="match status" value="2"/>
</dbReference>
<comment type="caution">
    <text evidence="2">The sequence shown here is derived from an EMBL/GenBank/DDBJ whole genome shotgun (WGS) entry which is preliminary data.</text>
</comment>
<evidence type="ECO:0000313" key="2">
    <source>
        <dbReference type="EMBL" id="KIC95414.1"/>
    </source>
</evidence>
<dbReference type="OrthoDB" id="9767994at2"/>
<proteinExistence type="predicted"/>
<dbReference type="PANTHER" id="PTHR47495:SF3">
    <property type="entry name" value="BLR6219 PROTEIN"/>
    <property type="match status" value="1"/>
</dbReference>
<reference evidence="2 3" key="1">
    <citation type="submission" date="2014-11" db="EMBL/GenBank/DDBJ databases">
        <title>Genome sequence of Flavihumibacter solisilvae 3-3.</title>
        <authorList>
            <person name="Zhou G."/>
            <person name="Li M."/>
            <person name="Wang G."/>
        </authorList>
    </citation>
    <scope>NUCLEOTIDE SEQUENCE [LARGE SCALE GENOMIC DNA]</scope>
    <source>
        <strain evidence="2 3">3-3</strain>
    </source>
</reference>
<dbReference type="AlphaFoldDB" id="A0A0C1IY35"/>
<feature type="domain" description="Aldehyde oxidase/xanthine dehydrogenase a/b hammerhead" evidence="1">
    <location>
        <begin position="210"/>
        <end position="288"/>
    </location>
</feature>
<evidence type="ECO:0000259" key="1">
    <source>
        <dbReference type="SMART" id="SM01008"/>
    </source>
</evidence>
<dbReference type="InterPro" id="IPR037165">
    <property type="entry name" value="AldOxase/xan_DH_Mopterin-bd_sf"/>
</dbReference>
<dbReference type="Pfam" id="PF02738">
    <property type="entry name" value="MoCoBD_1"/>
    <property type="match status" value="1"/>
</dbReference>
<dbReference type="Gene3D" id="3.90.1170.50">
    <property type="entry name" value="Aldehyde oxidase/xanthine dehydrogenase, a/b hammerhead"/>
    <property type="match status" value="1"/>
</dbReference>
<organism evidence="2 3">
    <name type="scientific">Flavihumibacter solisilvae</name>
    <dbReference type="NCBI Taxonomy" id="1349421"/>
    <lineage>
        <taxon>Bacteria</taxon>
        <taxon>Pseudomonadati</taxon>
        <taxon>Bacteroidota</taxon>
        <taxon>Chitinophagia</taxon>
        <taxon>Chitinophagales</taxon>
        <taxon>Chitinophagaceae</taxon>
        <taxon>Flavihumibacter</taxon>
    </lineage>
</organism>
<keyword evidence="3" id="KW-1185">Reference proteome</keyword>
<dbReference type="GO" id="GO:0016491">
    <property type="term" value="F:oxidoreductase activity"/>
    <property type="evidence" value="ECO:0007669"/>
    <property type="project" value="InterPro"/>
</dbReference>
<dbReference type="PIRSF" id="PIRSF036389">
    <property type="entry name" value="IOR_B"/>
    <property type="match status" value="1"/>
</dbReference>
<protein>
    <submittedName>
        <fullName evidence="2">Isoquinoline 1-oxidoreductase</fullName>
    </submittedName>
</protein>
<name>A0A0C1IY35_9BACT</name>
<dbReference type="PROSITE" id="PS51318">
    <property type="entry name" value="TAT"/>
    <property type="match status" value="1"/>
</dbReference>
<gene>
    <name evidence="2" type="ORF">OI18_05845</name>
</gene>
<dbReference type="Gene3D" id="3.30.365.10">
    <property type="entry name" value="Aldehyde oxidase/xanthine dehydrogenase, molybdopterin binding domain"/>
    <property type="match status" value="4"/>
</dbReference>
<dbReference type="SMART" id="SM01008">
    <property type="entry name" value="Ald_Xan_dh_C"/>
    <property type="match status" value="1"/>
</dbReference>